<evidence type="ECO:0000313" key="2">
    <source>
        <dbReference type="EMBL" id="RIY34157.1"/>
    </source>
</evidence>
<evidence type="ECO:0008006" key="4">
    <source>
        <dbReference type="Google" id="ProtNLM"/>
    </source>
</evidence>
<accession>A0A3A1YDD8</accession>
<dbReference type="PANTHER" id="PTHR34300">
    <property type="entry name" value="QUEUOSINE PRECURSOR TRANSPORTER-RELATED"/>
    <property type="match status" value="1"/>
</dbReference>
<protein>
    <recommendedName>
        <fullName evidence="4">Queuosine precursor transporter</fullName>
    </recommendedName>
</protein>
<dbReference type="Pfam" id="PF02592">
    <property type="entry name" value="Vut_1"/>
    <property type="match status" value="1"/>
</dbReference>
<dbReference type="InterPro" id="IPR003744">
    <property type="entry name" value="YhhQ"/>
</dbReference>
<sequence>MKYIWILGYVLSVLLANVTLDKFIPLPIYGQLSIGTLFFAFIFTLRDRIHHFGLKYVFIAIGLALLVTVTYSIYDNIEPRFVIASFLSIAAGELADTVVFQNLKKSNWLVRCFTSNSISVPLDSCLFTFLAFWGNPEFPLSFMLQIIYADIVIKYIIAAVVALPIYFIGKRTFLLHPSQKESQEVV</sequence>
<organism evidence="2 3">
    <name type="scientific">Psittacicella hinzii</name>
    <dbReference type="NCBI Taxonomy" id="2028575"/>
    <lineage>
        <taxon>Bacteria</taxon>
        <taxon>Pseudomonadati</taxon>
        <taxon>Pseudomonadota</taxon>
        <taxon>Gammaproteobacteria</taxon>
        <taxon>Pasteurellales</taxon>
        <taxon>Psittacicellaceae</taxon>
        <taxon>Psittacicella</taxon>
    </lineage>
</organism>
<keyword evidence="3" id="KW-1185">Reference proteome</keyword>
<evidence type="ECO:0000256" key="1">
    <source>
        <dbReference type="SAM" id="Phobius"/>
    </source>
</evidence>
<keyword evidence="1" id="KW-0472">Membrane</keyword>
<evidence type="ECO:0000313" key="3">
    <source>
        <dbReference type="Proteomes" id="UP000265691"/>
    </source>
</evidence>
<dbReference type="PANTHER" id="PTHR34300:SF2">
    <property type="entry name" value="QUEUOSINE PRECURSOR TRANSPORTER-RELATED"/>
    <property type="match status" value="1"/>
</dbReference>
<dbReference type="OrthoDB" id="68227at2"/>
<gene>
    <name evidence="2" type="ORF">CKF54_01625</name>
</gene>
<dbReference type="EMBL" id="NRHC01000016">
    <property type="protein sequence ID" value="RIY34157.1"/>
    <property type="molecule type" value="Genomic_DNA"/>
</dbReference>
<keyword evidence="1" id="KW-1133">Transmembrane helix</keyword>
<feature type="transmembrane region" description="Helical" evidence="1">
    <location>
        <begin position="56"/>
        <end position="74"/>
    </location>
</feature>
<dbReference type="AlphaFoldDB" id="A0A3A1YDD8"/>
<feature type="transmembrane region" description="Helical" evidence="1">
    <location>
        <begin position="26"/>
        <end position="44"/>
    </location>
</feature>
<dbReference type="RefSeq" id="WP_119524538.1">
    <property type="nucleotide sequence ID" value="NZ_NRHC01000016.1"/>
</dbReference>
<keyword evidence="1" id="KW-0812">Transmembrane</keyword>
<name>A0A3A1YDD8_9GAMM</name>
<dbReference type="Proteomes" id="UP000265691">
    <property type="component" value="Unassembled WGS sequence"/>
</dbReference>
<proteinExistence type="predicted"/>
<feature type="transmembrane region" description="Helical" evidence="1">
    <location>
        <begin position="146"/>
        <end position="168"/>
    </location>
</feature>
<reference evidence="2 3" key="1">
    <citation type="submission" date="2017-08" db="EMBL/GenBank/DDBJ databases">
        <title>Reclassification of Bisgaard taxon 37 and 44.</title>
        <authorList>
            <person name="Christensen H."/>
        </authorList>
    </citation>
    <scope>NUCLEOTIDE SEQUENCE [LARGE SCALE GENOMIC DNA]</scope>
    <source>
        <strain evidence="2 3">B96_3</strain>
    </source>
</reference>
<comment type="caution">
    <text evidence="2">The sequence shown here is derived from an EMBL/GenBank/DDBJ whole genome shotgun (WGS) entry which is preliminary data.</text>
</comment>